<evidence type="ECO:0000313" key="2">
    <source>
        <dbReference type="Proteomes" id="UP001428341"/>
    </source>
</evidence>
<sequence length="104" mass="11304">MGALKLTAVGVASSGISIIRRNVFRSGIAQDVSMPAKNLDRNELQSIGRERGTVNESGVVFFPRCGPVKYALMSPRRMPTYHHVSGEQPFFSNEQAKIGNGLVV</sequence>
<accession>A0AAP0QDE8</accession>
<dbReference type="Proteomes" id="UP001428341">
    <property type="component" value="Unassembled WGS sequence"/>
</dbReference>
<organism evidence="1 2">
    <name type="scientific">Citrus x changshan-huyou</name>
    <dbReference type="NCBI Taxonomy" id="2935761"/>
    <lineage>
        <taxon>Eukaryota</taxon>
        <taxon>Viridiplantae</taxon>
        <taxon>Streptophyta</taxon>
        <taxon>Embryophyta</taxon>
        <taxon>Tracheophyta</taxon>
        <taxon>Spermatophyta</taxon>
        <taxon>Magnoliopsida</taxon>
        <taxon>eudicotyledons</taxon>
        <taxon>Gunneridae</taxon>
        <taxon>Pentapetalae</taxon>
        <taxon>rosids</taxon>
        <taxon>malvids</taxon>
        <taxon>Sapindales</taxon>
        <taxon>Rutaceae</taxon>
        <taxon>Aurantioideae</taxon>
        <taxon>Citrus</taxon>
    </lineage>
</organism>
<comment type="caution">
    <text evidence="1">The sequence shown here is derived from an EMBL/GenBank/DDBJ whole genome shotgun (WGS) entry which is preliminary data.</text>
</comment>
<gene>
    <name evidence="1" type="ORF">WN944_025895</name>
</gene>
<name>A0AAP0QDE8_9ROSI</name>
<keyword evidence="2" id="KW-1185">Reference proteome</keyword>
<dbReference type="AlphaFoldDB" id="A0AAP0QDE8"/>
<evidence type="ECO:0000313" key="1">
    <source>
        <dbReference type="EMBL" id="KAK9182749.1"/>
    </source>
</evidence>
<protein>
    <submittedName>
        <fullName evidence="1">Uncharacterized protein</fullName>
    </submittedName>
</protein>
<reference evidence="1 2" key="1">
    <citation type="submission" date="2024-05" db="EMBL/GenBank/DDBJ databases">
        <title>Haplotype-resolved chromosome-level genome assembly of Huyou (Citrus changshanensis).</title>
        <authorList>
            <person name="Miao C."/>
            <person name="Chen W."/>
            <person name="Wu Y."/>
            <person name="Wang L."/>
            <person name="Zhao S."/>
            <person name="Grierson D."/>
            <person name="Xu C."/>
            <person name="Chen K."/>
        </authorList>
    </citation>
    <scope>NUCLEOTIDE SEQUENCE [LARGE SCALE GENOMIC DNA]</scope>
    <source>
        <strain evidence="1">01-14</strain>
        <tissue evidence="1">Leaf</tissue>
    </source>
</reference>
<dbReference type="EMBL" id="JBCGBO010000024">
    <property type="protein sequence ID" value="KAK9182749.1"/>
    <property type="molecule type" value="Genomic_DNA"/>
</dbReference>
<proteinExistence type="predicted"/>